<keyword evidence="2 3" id="KW-0808">Transferase</keyword>
<dbReference type="SMART" id="SM00825">
    <property type="entry name" value="PKS_KS"/>
    <property type="match status" value="1"/>
</dbReference>
<accession>A0A4R7THH2</accession>
<dbReference type="InterPro" id="IPR014031">
    <property type="entry name" value="Ketoacyl_synth_C"/>
</dbReference>
<sequence>MADLSADKVSITGMSVFSALGRGTEAQLAAALPGAAAFGEVRRFDTSNRRVTRAATAADARSLEEEMLDAVITACADAGLTPAERAMTPLFLAVHGRAGVRALATRAAKIYTSACVSASTAVADAAALIRYGYAERIVVAAGYLVEPDQYALFDAGRAFTDDSTVRPFSLDRRGLLLGDAVVAVVLQKGEGQAEIAGWGRAGDAYHPCQPAPDGLGLTAAIEAALRKADLPADVVGYINANATGTTFSDASEAAAIRAVFPTDVPVSSTKSVHGHALEASGLLELVMTVLALRAGKLPVNAGFTTEDPACPLDLILDAPRPATAQYGLSLNAAFGGANTALLVRAG</sequence>
<dbReference type="Pfam" id="PF02801">
    <property type="entry name" value="Ketoacyl-synt_C"/>
    <property type="match status" value="1"/>
</dbReference>
<proteinExistence type="inferred from homology"/>
<dbReference type="OrthoDB" id="2523650at2"/>
<protein>
    <submittedName>
        <fullName evidence="5">3-oxoacyl-(Acyl-carrier-protein) synthase</fullName>
    </submittedName>
</protein>
<dbReference type="Gene3D" id="3.40.47.10">
    <property type="match status" value="1"/>
</dbReference>
<dbReference type="GO" id="GO:0006633">
    <property type="term" value="P:fatty acid biosynthetic process"/>
    <property type="evidence" value="ECO:0007669"/>
    <property type="project" value="TreeGrafter"/>
</dbReference>
<organism evidence="5 6">
    <name type="scientific">Kribbella voronezhensis</name>
    <dbReference type="NCBI Taxonomy" id="2512212"/>
    <lineage>
        <taxon>Bacteria</taxon>
        <taxon>Bacillati</taxon>
        <taxon>Actinomycetota</taxon>
        <taxon>Actinomycetes</taxon>
        <taxon>Propionibacteriales</taxon>
        <taxon>Kribbellaceae</taxon>
        <taxon>Kribbella</taxon>
    </lineage>
</organism>
<dbReference type="AlphaFoldDB" id="A0A4R7THH2"/>
<name>A0A4R7THH2_9ACTN</name>
<dbReference type="RefSeq" id="WP_133980750.1">
    <property type="nucleotide sequence ID" value="NZ_SOCE01000001.1"/>
</dbReference>
<dbReference type="InterPro" id="IPR020841">
    <property type="entry name" value="PKS_Beta-ketoAc_synthase_dom"/>
</dbReference>
<dbReference type="PANTHER" id="PTHR11712:SF336">
    <property type="entry name" value="3-OXOACYL-[ACYL-CARRIER-PROTEIN] SYNTHASE, MITOCHONDRIAL"/>
    <property type="match status" value="1"/>
</dbReference>
<evidence type="ECO:0000256" key="2">
    <source>
        <dbReference type="ARBA" id="ARBA00022679"/>
    </source>
</evidence>
<comment type="caution">
    <text evidence="5">The sequence shown here is derived from an EMBL/GenBank/DDBJ whole genome shotgun (WGS) entry which is preliminary data.</text>
</comment>
<gene>
    <name evidence="5" type="ORF">EV138_4538</name>
</gene>
<evidence type="ECO:0000313" key="5">
    <source>
        <dbReference type="EMBL" id="TDU90937.1"/>
    </source>
</evidence>
<feature type="domain" description="Ketosynthase family 3 (KS3)" evidence="4">
    <location>
        <begin position="1"/>
        <end position="345"/>
    </location>
</feature>
<reference evidence="5 6" key="1">
    <citation type="submission" date="2019-03" db="EMBL/GenBank/DDBJ databases">
        <title>Genomic Encyclopedia of Type Strains, Phase III (KMG-III): the genomes of soil and plant-associated and newly described type strains.</title>
        <authorList>
            <person name="Whitman W."/>
        </authorList>
    </citation>
    <scope>NUCLEOTIDE SEQUENCE [LARGE SCALE GENOMIC DNA]</scope>
    <source>
        <strain evidence="5 6">VKM Ac-2575</strain>
    </source>
</reference>
<dbReference type="PROSITE" id="PS52004">
    <property type="entry name" value="KS3_2"/>
    <property type="match status" value="1"/>
</dbReference>
<evidence type="ECO:0000313" key="6">
    <source>
        <dbReference type="Proteomes" id="UP000295151"/>
    </source>
</evidence>
<dbReference type="Proteomes" id="UP000295151">
    <property type="component" value="Unassembled WGS sequence"/>
</dbReference>
<dbReference type="GO" id="GO:0004315">
    <property type="term" value="F:3-oxoacyl-[acyl-carrier-protein] synthase activity"/>
    <property type="evidence" value="ECO:0007669"/>
    <property type="project" value="TreeGrafter"/>
</dbReference>
<keyword evidence="6" id="KW-1185">Reference proteome</keyword>
<comment type="similarity">
    <text evidence="1 3">Belongs to the thiolase-like superfamily. Beta-ketoacyl-ACP synthases family.</text>
</comment>
<evidence type="ECO:0000256" key="3">
    <source>
        <dbReference type="RuleBase" id="RU003694"/>
    </source>
</evidence>
<evidence type="ECO:0000256" key="1">
    <source>
        <dbReference type="ARBA" id="ARBA00008467"/>
    </source>
</evidence>
<dbReference type="InterPro" id="IPR000794">
    <property type="entry name" value="Beta-ketoacyl_synthase"/>
</dbReference>
<dbReference type="PANTHER" id="PTHR11712">
    <property type="entry name" value="POLYKETIDE SYNTHASE-RELATED"/>
    <property type="match status" value="1"/>
</dbReference>
<dbReference type="InterPro" id="IPR016039">
    <property type="entry name" value="Thiolase-like"/>
</dbReference>
<dbReference type="EMBL" id="SOCE01000001">
    <property type="protein sequence ID" value="TDU90937.1"/>
    <property type="molecule type" value="Genomic_DNA"/>
</dbReference>
<dbReference type="SUPFAM" id="SSF53901">
    <property type="entry name" value="Thiolase-like"/>
    <property type="match status" value="2"/>
</dbReference>
<dbReference type="Pfam" id="PF00109">
    <property type="entry name" value="ketoacyl-synt"/>
    <property type="match status" value="1"/>
</dbReference>
<dbReference type="InterPro" id="IPR014030">
    <property type="entry name" value="Ketoacyl_synth_N"/>
</dbReference>
<evidence type="ECO:0000259" key="4">
    <source>
        <dbReference type="PROSITE" id="PS52004"/>
    </source>
</evidence>